<evidence type="ECO:0000256" key="1">
    <source>
        <dbReference type="ARBA" id="ARBA00001936"/>
    </source>
</evidence>
<dbReference type="AlphaFoldDB" id="A0A0F7DC32"/>
<comment type="function">
    <text evidence="10">Catalyzes the conversion of trans-anhydromevalonate 5-phosphate (tAHMP) into isopentenyl phosphate. Involved in the archaeal mevalonate (MVA) pathway, which provides fundamental precursors for isoprenoid biosynthesis, such as isopentenyl diphosphate (IPP) and dimethylallyl diphosphate (DMAPP).</text>
</comment>
<keyword evidence="6" id="KW-0456">Lyase</keyword>
<evidence type="ECO:0000256" key="11">
    <source>
        <dbReference type="ARBA" id="ARBA00049727"/>
    </source>
</evidence>
<dbReference type="OrthoDB" id="8480at2157"/>
<feature type="domain" description="3-octaprenyl-4-hydroxybenzoate carboxy-lyase-like C-terminal" evidence="15">
    <location>
        <begin position="275"/>
        <end position="395"/>
    </location>
</feature>
<evidence type="ECO:0000256" key="4">
    <source>
        <dbReference type="ARBA" id="ARBA00022630"/>
    </source>
</evidence>
<dbReference type="InParanoid" id="A0A0F7DC32"/>
<evidence type="ECO:0000313" key="17">
    <source>
        <dbReference type="Proteomes" id="UP000034723"/>
    </source>
</evidence>
<feature type="domain" description="3-octaprenyl-4-hydroxybenzoate carboxy-lyase-like Rift-related" evidence="14">
    <location>
        <begin position="90"/>
        <end position="269"/>
    </location>
</feature>
<dbReference type="SUPFAM" id="SSF50475">
    <property type="entry name" value="FMN-binding split barrel"/>
    <property type="match status" value="1"/>
</dbReference>
<keyword evidence="4" id="KW-0285">Flavoprotein</keyword>
<evidence type="ECO:0000256" key="12">
    <source>
        <dbReference type="ARBA" id="ARBA00049754"/>
    </source>
</evidence>
<evidence type="ECO:0000256" key="9">
    <source>
        <dbReference type="ARBA" id="ARBA00049054"/>
    </source>
</evidence>
<dbReference type="GO" id="GO:0008299">
    <property type="term" value="P:isoprenoid biosynthetic process"/>
    <property type="evidence" value="ECO:0007669"/>
    <property type="project" value="UniProtKB-KW"/>
</dbReference>
<keyword evidence="17" id="KW-1185">Reference proteome</keyword>
<evidence type="ECO:0000256" key="6">
    <source>
        <dbReference type="ARBA" id="ARBA00022793"/>
    </source>
</evidence>
<keyword evidence="8" id="KW-0414">Isoprene biosynthesis</keyword>
<dbReference type="STRING" id="113653.GAH_00517"/>
<dbReference type="Proteomes" id="UP000034723">
    <property type="component" value="Chromosome"/>
</dbReference>
<dbReference type="FunFam" id="3.40.1670.10:FF:000003">
    <property type="entry name" value="Phenolic acid decarboxylase"/>
    <property type="match status" value="1"/>
</dbReference>
<organism evidence="16 17">
    <name type="scientific">Geoglobus ahangari</name>
    <dbReference type="NCBI Taxonomy" id="113653"/>
    <lineage>
        <taxon>Archaea</taxon>
        <taxon>Methanobacteriati</taxon>
        <taxon>Methanobacteriota</taxon>
        <taxon>Archaeoglobi</taxon>
        <taxon>Archaeoglobales</taxon>
        <taxon>Archaeoglobaceae</taxon>
        <taxon>Geoglobus</taxon>
    </lineage>
</organism>
<sequence>MNFRSAMEKVEFRVFDDEISHDDVVRFISDNGLERTPAILNVEGRKVATNFLATRELLCSYLNICVDDLARFLASLSSPGRIEVVRAEYEELSNLRDLPVPKYFEGDAGRYITAGIVVTGNGNDYSSYNASFHRMLILDGKRMAARLVPPRHTYLRWREAVERGEDLEIAISIAPHPLFMFAAATRVGEGMEYAYAASLMGRLGVVEVDGLHVPESEVVIRGRITGEMVDEGPFIDITGTYDRVRKAPVVEVDAIYAREDFYFYSITPAGYEHQILMGIPYEPEIYRAVAKVCRVKNVVLTAGGRHYLHAVVQIEKVTDGDGKNAILAAFSAHPSLKHVVVVDDDIDIYSTEDVEYAIATRFQADRDLLVITNVRGSSLDPSARDNITAKMGIDATAKGDKEKYRRVY</sequence>
<evidence type="ECO:0000256" key="3">
    <source>
        <dbReference type="ARBA" id="ARBA00010021"/>
    </source>
</evidence>
<dbReference type="Gene3D" id="3.40.1670.10">
    <property type="entry name" value="UbiD C-terminal domain-like"/>
    <property type="match status" value="1"/>
</dbReference>
<evidence type="ECO:0000313" key="16">
    <source>
        <dbReference type="EMBL" id="AKG92136.1"/>
    </source>
</evidence>
<name>A0A0F7DC32_9EURY</name>
<dbReference type="RefSeq" id="WP_052747727.1">
    <property type="nucleotide sequence ID" value="NZ_CP011267.1"/>
</dbReference>
<evidence type="ECO:0000256" key="10">
    <source>
        <dbReference type="ARBA" id="ARBA00049583"/>
    </source>
</evidence>
<dbReference type="PANTHER" id="PTHR30108:SF21">
    <property type="entry name" value="4-HYDROXYBENZOATE DECARBOXYLASE"/>
    <property type="match status" value="1"/>
</dbReference>
<reference evidence="16 17" key="1">
    <citation type="submission" date="2015-04" db="EMBL/GenBank/DDBJ databases">
        <title>The complete genome sequence of the hyperthermophilic, obligate iron-reducing archaeon Geoglobus ahangari strain 234T.</title>
        <authorList>
            <person name="Manzella M.P."/>
            <person name="Holmes D.E."/>
            <person name="Rocheleau J.M."/>
            <person name="Chung A."/>
            <person name="Reguera G."/>
            <person name="Kashefi K."/>
        </authorList>
    </citation>
    <scope>NUCLEOTIDE SEQUENCE [LARGE SCALE GENOMIC DNA]</scope>
    <source>
        <strain evidence="16 17">234</strain>
    </source>
</reference>
<dbReference type="InterPro" id="IPR049381">
    <property type="entry name" value="UbiD-like_C"/>
</dbReference>
<accession>A0A0F7DC32</accession>
<comment type="cofactor">
    <cofactor evidence="13">
        <name>prenylated FMN</name>
        <dbReference type="ChEBI" id="CHEBI:87746"/>
    </cofactor>
</comment>
<proteinExistence type="inferred from homology"/>
<protein>
    <recommendedName>
        <fullName evidence="12">Anhydromevalonate phosphate decarboxylase</fullName>
        <ecNumber evidence="11">4.1.1.126</ecNumber>
    </recommendedName>
</protein>
<evidence type="ECO:0000259" key="14">
    <source>
        <dbReference type="Pfam" id="PF01977"/>
    </source>
</evidence>
<comment type="similarity">
    <text evidence="3">Belongs to the UbiD family.</text>
</comment>
<dbReference type="HOGENOM" id="CLU_023348_5_1_2"/>
<dbReference type="Pfam" id="PF20696">
    <property type="entry name" value="UbiD_C"/>
    <property type="match status" value="1"/>
</dbReference>
<dbReference type="EMBL" id="CP011267">
    <property type="protein sequence ID" value="AKG92136.1"/>
    <property type="molecule type" value="Genomic_DNA"/>
</dbReference>
<evidence type="ECO:0000256" key="8">
    <source>
        <dbReference type="ARBA" id="ARBA00023229"/>
    </source>
</evidence>
<dbReference type="EC" id="4.1.1.126" evidence="11"/>
<keyword evidence="7" id="KW-0464">Manganese</keyword>
<evidence type="ECO:0000256" key="5">
    <source>
        <dbReference type="ARBA" id="ARBA00022643"/>
    </source>
</evidence>
<evidence type="ECO:0000256" key="7">
    <source>
        <dbReference type="ARBA" id="ARBA00023211"/>
    </source>
</evidence>
<gene>
    <name evidence="16" type="ORF">GAH_00517</name>
</gene>
<dbReference type="PATRIC" id="fig|113653.22.peg.518"/>
<dbReference type="GO" id="GO:0016831">
    <property type="term" value="F:carboxy-lyase activity"/>
    <property type="evidence" value="ECO:0007669"/>
    <property type="project" value="UniProtKB-KW"/>
</dbReference>
<dbReference type="NCBIfam" id="TIGR00148">
    <property type="entry name" value="UbiD family decarboxylase"/>
    <property type="match status" value="1"/>
</dbReference>
<dbReference type="PANTHER" id="PTHR30108">
    <property type="entry name" value="3-OCTAPRENYL-4-HYDROXYBENZOATE CARBOXY-LYASE-RELATED"/>
    <property type="match status" value="1"/>
</dbReference>
<dbReference type="SUPFAM" id="SSF143968">
    <property type="entry name" value="UbiD C-terminal domain-like"/>
    <property type="match status" value="1"/>
</dbReference>
<comment type="pathway">
    <text evidence="2">Isoprenoid biosynthesis; isopentenyl diphosphate biosynthesis via mevalonate pathway.</text>
</comment>
<dbReference type="GeneID" id="24803099"/>
<evidence type="ECO:0000259" key="15">
    <source>
        <dbReference type="Pfam" id="PF20696"/>
    </source>
</evidence>
<evidence type="ECO:0000256" key="2">
    <source>
        <dbReference type="ARBA" id="ARBA00005092"/>
    </source>
</evidence>
<evidence type="ECO:0000256" key="13">
    <source>
        <dbReference type="ARBA" id="ARBA00049936"/>
    </source>
</evidence>
<dbReference type="Pfam" id="PF01977">
    <property type="entry name" value="UbiD"/>
    <property type="match status" value="1"/>
</dbReference>
<keyword evidence="6" id="KW-0210">Decarboxylase</keyword>
<comment type="catalytic activity">
    <reaction evidence="9">
        <text>(2E)-3-methyl-5-phosphooxypent-2-enoate + H(+) = isopentenyl phosphate + CO2</text>
        <dbReference type="Rhea" id="RHEA:78971"/>
        <dbReference type="ChEBI" id="CHEBI:15378"/>
        <dbReference type="ChEBI" id="CHEBI:16526"/>
        <dbReference type="ChEBI" id="CHEBI:65078"/>
        <dbReference type="ChEBI" id="CHEBI:229665"/>
        <dbReference type="EC" id="4.1.1.126"/>
    </reaction>
    <physiologicalReaction direction="left-to-right" evidence="9">
        <dbReference type="Rhea" id="RHEA:78972"/>
    </physiologicalReaction>
</comment>
<dbReference type="InterPro" id="IPR048304">
    <property type="entry name" value="UbiD_Rift_dom"/>
</dbReference>
<dbReference type="KEGG" id="gah:GAH_00517"/>
<dbReference type="InterPro" id="IPR002830">
    <property type="entry name" value="UbiD"/>
</dbReference>
<dbReference type="FunCoup" id="A0A0F7DC32">
    <property type="interactions" value="11"/>
</dbReference>
<dbReference type="GO" id="GO:0005737">
    <property type="term" value="C:cytoplasm"/>
    <property type="evidence" value="ECO:0007669"/>
    <property type="project" value="TreeGrafter"/>
</dbReference>
<keyword evidence="5" id="KW-0288">FMN</keyword>
<comment type="cofactor">
    <cofactor evidence="1">
        <name>Mn(2+)</name>
        <dbReference type="ChEBI" id="CHEBI:29035"/>
    </cofactor>
</comment>